<dbReference type="KEGG" id="sinb:SIDU_03485"/>
<accession>A0A1L5BTL6</accession>
<feature type="transmembrane region" description="Helical" evidence="1">
    <location>
        <begin position="49"/>
        <end position="69"/>
    </location>
</feature>
<organism evidence="2 3">
    <name type="scientific">Sphingobium indicum (strain DSM 16412 / CCM 7286 / MTCC 6364 / B90A)</name>
    <dbReference type="NCBI Taxonomy" id="861109"/>
    <lineage>
        <taxon>Bacteria</taxon>
        <taxon>Pseudomonadati</taxon>
        <taxon>Pseudomonadota</taxon>
        <taxon>Alphaproteobacteria</taxon>
        <taxon>Sphingomonadales</taxon>
        <taxon>Sphingomonadaceae</taxon>
        <taxon>Sphingobium</taxon>
    </lineage>
</organism>
<dbReference type="AlphaFoldDB" id="A0A1L5BTL6"/>
<sequence>MTDNQTEEPNRKPEKAFGGFSEIDQAIRENRLMEYRIKKAWADPWSRTLSITVVLILVLFAGFVIYWDFLRA</sequence>
<reference evidence="2 3" key="1">
    <citation type="journal article" date="2012" name="J. Bacteriol.">
        <title>Genome sequence of Sphingobium indicum B90A, a hexachlorocyclohexane-degrading bacterium.</title>
        <authorList>
            <person name="Anand S."/>
            <person name="Sangwan N."/>
            <person name="Lata P."/>
            <person name="Kaur J."/>
            <person name="Dua A."/>
            <person name="Singh A.K."/>
            <person name="Verma M."/>
            <person name="Kaur J."/>
            <person name="Khurana J.P."/>
            <person name="Khurana P."/>
            <person name="Mathur S."/>
            <person name="Lal R."/>
        </authorList>
    </citation>
    <scope>NUCLEOTIDE SEQUENCE [LARGE SCALE GENOMIC DNA]</scope>
    <source>
        <strain evidence="3">DSM 16412 / CCM 7286 / MTCC 6364 / B90A</strain>
    </source>
</reference>
<dbReference type="EMBL" id="CP013070">
    <property type="protein sequence ID" value="APL96216.1"/>
    <property type="molecule type" value="Genomic_DNA"/>
</dbReference>
<evidence type="ECO:0000256" key="1">
    <source>
        <dbReference type="SAM" id="Phobius"/>
    </source>
</evidence>
<dbReference type="Proteomes" id="UP000004550">
    <property type="component" value="Chromosome"/>
</dbReference>
<keyword evidence="1" id="KW-1133">Transmembrane helix</keyword>
<keyword evidence="1" id="KW-0812">Transmembrane</keyword>
<evidence type="ECO:0000313" key="3">
    <source>
        <dbReference type="Proteomes" id="UP000004550"/>
    </source>
</evidence>
<proteinExistence type="predicted"/>
<evidence type="ECO:0000313" key="2">
    <source>
        <dbReference type="EMBL" id="APL96216.1"/>
    </source>
</evidence>
<protein>
    <submittedName>
        <fullName evidence="2">Uncharacterized protein</fullName>
    </submittedName>
</protein>
<keyword evidence="1" id="KW-0472">Membrane</keyword>
<dbReference type="RefSeq" id="WP_039980386.1">
    <property type="nucleotide sequence ID" value="NZ_CP013070.1"/>
</dbReference>
<gene>
    <name evidence="2" type="ORF">SIDU_03485</name>
</gene>
<name>A0A1L5BTL6_SPHIB</name>